<dbReference type="HOGENOM" id="CLU_3338283_0_0_2"/>
<organism evidence="1 2">
    <name type="scientific">Geoglobus acetivorans</name>
    <dbReference type="NCBI Taxonomy" id="565033"/>
    <lineage>
        <taxon>Archaea</taxon>
        <taxon>Methanobacteriati</taxon>
        <taxon>Methanobacteriota</taxon>
        <taxon>Archaeoglobi</taxon>
        <taxon>Archaeoglobales</taxon>
        <taxon>Archaeoglobaceae</taxon>
        <taxon>Geoglobus</taxon>
    </lineage>
</organism>
<accession>A0A0A7GG50</accession>
<dbReference type="Proteomes" id="UP000030624">
    <property type="component" value="Chromosome"/>
</dbReference>
<evidence type="ECO:0000313" key="1">
    <source>
        <dbReference type="EMBL" id="AIY89902.1"/>
    </source>
</evidence>
<dbReference type="STRING" id="565033.GACE_2279"/>
<dbReference type="EMBL" id="CP009552">
    <property type="protein sequence ID" value="AIY89902.1"/>
    <property type="molecule type" value="Genomic_DNA"/>
</dbReference>
<name>A0A0A7GG50_GEOAI</name>
<protein>
    <submittedName>
        <fullName evidence="1">Uncharacterized protein</fullName>
    </submittedName>
</protein>
<reference evidence="1 2" key="1">
    <citation type="journal article" date="2015" name="Appl. Environ. Microbiol.">
        <title>The Geoglobus acetivorans genome: Fe(III) reduction, acetate utilization, autotrophic growth, and degradation of aromatic compounds in a hyperthermophilic archaeon.</title>
        <authorList>
            <person name="Mardanov A.V."/>
            <person name="Slododkina G.B."/>
            <person name="Slobodkin A.I."/>
            <person name="Beletsky A.V."/>
            <person name="Gavrilov S.N."/>
            <person name="Kublanov I.V."/>
            <person name="Bonch-Osmolovskaya E.A."/>
            <person name="Skryabin K.G."/>
            <person name="Ravin N.V."/>
        </authorList>
    </citation>
    <scope>NUCLEOTIDE SEQUENCE [LARGE SCALE GENOMIC DNA]</scope>
    <source>
        <strain evidence="1 2">SBH6</strain>
    </source>
</reference>
<evidence type="ECO:0000313" key="2">
    <source>
        <dbReference type="Proteomes" id="UP000030624"/>
    </source>
</evidence>
<dbReference type="KEGG" id="gac:GACE_2279"/>
<proteinExistence type="predicted"/>
<gene>
    <name evidence="1" type="ORF">GACE_2279</name>
</gene>
<sequence>MTPDIIISSLLSSAVLPGSIVLSATYTTEFDTFLTFM</sequence>
<dbReference type="AlphaFoldDB" id="A0A0A7GG50"/>